<name>A0A095CCX0_SCHHA</name>
<organism evidence="1">
    <name type="scientific">Schistosoma haematobium</name>
    <name type="common">Blood fluke</name>
    <dbReference type="NCBI Taxonomy" id="6185"/>
    <lineage>
        <taxon>Eukaryota</taxon>
        <taxon>Metazoa</taxon>
        <taxon>Spiralia</taxon>
        <taxon>Lophotrochozoa</taxon>
        <taxon>Platyhelminthes</taxon>
        <taxon>Trematoda</taxon>
        <taxon>Digenea</taxon>
        <taxon>Strigeidida</taxon>
        <taxon>Schistosomatoidea</taxon>
        <taxon>Schistosomatidae</taxon>
        <taxon>Schistosoma</taxon>
    </lineage>
</organism>
<dbReference type="EMBL" id="KL251476">
    <property type="protein sequence ID" value="KGB40463.1"/>
    <property type="molecule type" value="Genomic_DNA"/>
</dbReference>
<sequence length="123" mass="13504">MKFNQTSVDSSLGSLSVSSAVDRSYDSFLNNVDTQPGALLSELLSDCTPLDCFVSSTVQSSNNPDISSKFIQEQAKDSGVLPVMSKRDNSIRVPITSLMFYLYNTSCMGNFQYSLCYRSPLSL</sequence>
<evidence type="ECO:0000313" key="1">
    <source>
        <dbReference type="EMBL" id="KGB40463.1"/>
    </source>
</evidence>
<reference evidence="1" key="1">
    <citation type="journal article" date="2012" name="Nat. Genet.">
        <title>Whole-genome sequence of Schistosoma haematobium.</title>
        <authorList>
            <person name="Young N.D."/>
            <person name="Jex A.R."/>
            <person name="Li B."/>
            <person name="Liu S."/>
            <person name="Yang L."/>
            <person name="Xiong Z."/>
            <person name="Li Y."/>
            <person name="Cantacessi C."/>
            <person name="Hall R.S."/>
            <person name="Xu X."/>
            <person name="Chen F."/>
            <person name="Wu X."/>
            <person name="Zerlotini A."/>
            <person name="Oliveira G."/>
            <person name="Hofmann A."/>
            <person name="Zhang G."/>
            <person name="Fang X."/>
            <person name="Kang Y."/>
            <person name="Campbell B.E."/>
            <person name="Loukas A."/>
            <person name="Ranganathan S."/>
            <person name="Rollinson D."/>
            <person name="Rinaldi G."/>
            <person name="Brindley P.J."/>
            <person name="Yang H."/>
            <person name="Wang J."/>
            <person name="Wang J."/>
            <person name="Gasser R.B."/>
        </authorList>
    </citation>
    <scope>NUCLEOTIDE SEQUENCE [LARGE SCALE GENOMIC DNA]</scope>
</reference>
<proteinExistence type="predicted"/>
<dbReference type="AlphaFoldDB" id="A0A095CCX0"/>
<protein>
    <submittedName>
        <fullName evidence="1">Uncharacterized protein</fullName>
    </submittedName>
</protein>
<gene>
    <name evidence="1" type="ORF">MS3_08934</name>
</gene>
<accession>A0A095CCX0</accession>